<keyword evidence="1" id="KW-0472">Membrane</keyword>
<dbReference type="Proteomes" id="UP000184109">
    <property type="component" value="Unassembled WGS sequence"/>
</dbReference>
<evidence type="ECO:0000259" key="2">
    <source>
        <dbReference type="Pfam" id="PF00535"/>
    </source>
</evidence>
<dbReference type="SUPFAM" id="SSF53448">
    <property type="entry name" value="Nucleotide-diphospho-sugar transferases"/>
    <property type="match status" value="1"/>
</dbReference>
<dbReference type="PANTHER" id="PTHR22916">
    <property type="entry name" value="GLYCOSYLTRANSFERASE"/>
    <property type="match status" value="1"/>
</dbReference>
<accession>A0A1M5WD73</accession>
<feature type="transmembrane region" description="Helical" evidence="1">
    <location>
        <begin position="272"/>
        <end position="293"/>
    </location>
</feature>
<name>A0A1M5WD73_9FLAO</name>
<dbReference type="AlphaFoldDB" id="A0A1M5WD73"/>
<dbReference type="RefSeq" id="WP_073121725.1">
    <property type="nucleotide sequence ID" value="NZ_BMEN01000006.1"/>
</dbReference>
<evidence type="ECO:0000256" key="1">
    <source>
        <dbReference type="SAM" id="Phobius"/>
    </source>
</evidence>
<dbReference type="PANTHER" id="PTHR22916:SF3">
    <property type="entry name" value="UDP-GLCNAC:BETAGAL BETA-1,3-N-ACETYLGLUCOSAMINYLTRANSFERASE-LIKE PROTEIN 1"/>
    <property type="match status" value="1"/>
</dbReference>
<evidence type="ECO:0000313" key="4">
    <source>
        <dbReference type="Proteomes" id="UP000184109"/>
    </source>
</evidence>
<proteinExistence type="predicted"/>
<dbReference type="GO" id="GO:0016758">
    <property type="term" value="F:hexosyltransferase activity"/>
    <property type="evidence" value="ECO:0007669"/>
    <property type="project" value="UniProtKB-ARBA"/>
</dbReference>
<dbReference type="Pfam" id="PF00535">
    <property type="entry name" value="Glycos_transf_2"/>
    <property type="match status" value="1"/>
</dbReference>
<dbReference type="InterPro" id="IPR001173">
    <property type="entry name" value="Glyco_trans_2-like"/>
</dbReference>
<dbReference type="OrthoDB" id="9771846at2"/>
<reference evidence="4" key="1">
    <citation type="submission" date="2016-11" db="EMBL/GenBank/DDBJ databases">
        <authorList>
            <person name="Varghese N."/>
            <person name="Submissions S."/>
        </authorList>
    </citation>
    <scope>NUCLEOTIDE SEQUENCE [LARGE SCALE GENOMIC DNA]</scope>
    <source>
        <strain evidence="4">DSM 100572</strain>
    </source>
</reference>
<keyword evidence="1" id="KW-0812">Transmembrane</keyword>
<sequence>MDNRNDITAVVTTFNDSKSIVDFLNNVSKQSVLPDKMIIVDGGSKDNTVDVIEKYALTSKFKIEVVSDNKRRNISEGINTGIKLAKTEWILILGTGNSYNPEMIEQFITYRKKSKAQVFYSAIIGVNDTTFGYIFNQYFLRGNRIQDLDASNHAVLVHKNVFVENGYFWERFIYAGEDFEFFARLRKNNIELVYVKEAISFWDTPQNWKDYKKKMRVNSIADWQIEDKSKILLKCYSQLLLLLMVVILTIKTPLTLLLIPFIIVVSGIKKKTFNIISIMLGLYNRYLMVYFYLKNYNYSKEEYHFKIDETYDS</sequence>
<protein>
    <submittedName>
        <fullName evidence="3">Glycosyltransferase, GT2 family</fullName>
    </submittedName>
</protein>
<keyword evidence="1" id="KW-1133">Transmembrane helix</keyword>
<keyword evidence="4" id="KW-1185">Reference proteome</keyword>
<feature type="transmembrane region" description="Helical" evidence="1">
    <location>
        <begin position="239"/>
        <end position="265"/>
    </location>
</feature>
<dbReference type="EMBL" id="FQXQ01000005">
    <property type="protein sequence ID" value="SHH85368.1"/>
    <property type="molecule type" value="Genomic_DNA"/>
</dbReference>
<dbReference type="STRING" id="1195760.SAMN05444281_2321"/>
<evidence type="ECO:0000313" key="3">
    <source>
        <dbReference type="EMBL" id="SHH85368.1"/>
    </source>
</evidence>
<keyword evidence="3" id="KW-0808">Transferase</keyword>
<feature type="domain" description="Glycosyltransferase 2-like" evidence="2">
    <location>
        <begin position="9"/>
        <end position="170"/>
    </location>
</feature>
<gene>
    <name evidence="3" type="ORF">SAMN05444281_2321</name>
</gene>
<organism evidence="3 4">
    <name type="scientific">Wenyingzhuangia marina</name>
    <dbReference type="NCBI Taxonomy" id="1195760"/>
    <lineage>
        <taxon>Bacteria</taxon>
        <taxon>Pseudomonadati</taxon>
        <taxon>Bacteroidota</taxon>
        <taxon>Flavobacteriia</taxon>
        <taxon>Flavobacteriales</taxon>
        <taxon>Flavobacteriaceae</taxon>
        <taxon>Wenyingzhuangia</taxon>
    </lineage>
</organism>
<dbReference type="Gene3D" id="3.90.550.10">
    <property type="entry name" value="Spore Coat Polysaccharide Biosynthesis Protein SpsA, Chain A"/>
    <property type="match status" value="1"/>
</dbReference>
<dbReference type="InterPro" id="IPR029044">
    <property type="entry name" value="Nucleotide-diphossugar_trans"/>
</dbReference>